<proteinExistence type="predicted"/>
<name>A0A290XFP7_9GAMM</name>
<accession>A0A290XFP7</accession>
<feature type="chain" id="PRO_5012132010" description="YggN family protein" evidence="1">
    <location>
        <begin position="20"/>
        <end position="220"/>
    </location>
</feature>
<dbReference type="KEGG" id="lum:CNR27_10195"/>
<dbReference type="OrthoDB" id="6057407at2"/>
<organism evidence="2 3">
    <name type="scientific">Luteimonas chenhongjianii</name>
    <dbReference type="NCBI Taxonomy" id="2006110"/>
    <lineage>
        <taxon>Bacteria</taxon>
        <taxon>Pseudomonadati</taxon>
        <taxon>Pseudomonadota</taxon>
        <taxon>Gammaproteobacteria</taxon>
        <taxon>Lysobacterales</taxon>
        <taxon>Lysobacteraceae</taxon>
        <taxon>Luteimonas</taxon>
    </lineage>
</organism>
<reference evidence="3" key="1">
    <citation type="submission" date="2017-09" db="EMBL/GenBank/DDBJ databases">
        <title>Luteimonas liuhanmingii sp.nov., isolated from the intestinal contents of Tibetan Plateau Pika in Yushu, Qinghai Province, China.</title>
        <authorList>
            <person name="Gui Z."/>
        </authorList>
    </citation>
    <scope>NUCLEOTIDE SEQUENCE [LARGE SCALE GENOMIC DNA]</scope>
    <source>
        <strain evidence="3">100111</strain>
    </source>
</reference>
<dbReference type="AlphaFoldDB" id="A0A290XFP7"/>
<dbReference type="EMBL" id="CP023406">
    <property type="protein sequence ID" value="ATD67756.1"/>
    <property type="molecule type" value="Genomic_DNA"/>
</dbReference>
<evidence type="ECO:0000313" key="3">
    <source>
        <dbReference type="Proteomes" id="UP000218968"/>
    </source>
</evidence>
<keyword evidence="3" id="KW-1185">Reference proteome</keyword>
<sequence>MKAAAVTAFLLASCLPLVAWSVPPGSGGIREEIRRDLEDARREIRIDLARARSDLETGNLDVGNSLNIGDRGSRKTEAAAQLPKAEITPQGDFLIEGEAVALDPAQRQQLLAYRGLVIEVAKAGIDIGEVSALAAVDSVDRGVFSLMVGAMTGSLERRIKRSVRDTVEPAVLLICNRVPDLREAQQQLASDLPAFQPYARLEAQDADTCRKDVRREFAGR</sequence>
<keyword evidence="1" id="KW-0732">Signal</keyword>
<evidence type="ECO:0008006" key="4">
    <source>
        <dbReference type="Google" id="ProtNLM"/>
    </source>
</evidence>
<protein>
    <recommendedName>
        <fullName evidence="4">YggN family protein</fullName>
    </recommendedName>
</protein>
<gene>
    <name evidence="2" type="ORF">CNR27_10195</name>
</gene>
<dbReference type="RefSeq" id="WP_096298483.1">
    <property type="nucleotide sequence ID" value="NZ_CP023406.1"/>
</dbReference>
<evidence type="ECO:0000313" key="2">
    <source>
        <dbReference type="EMBL" id="ATD67756.1"/>
    </source>
</evidence>
<evidence type="ECO:0000256" key="1">
    <source>
        <dbReference type="SAM" id="SignalP"/>
    </source>
</evidence>
<feature type="signal peptide" evidence="1">
    <location>
        <begin position="1"/>
        <end position="19"/>
    </location>
</feature>
<dbReference type="Proteomes" id="UP000218968">
    <property type="component" value="Chromosome"/>
</dbReference>